<dbReference type="Proteomes" id="UP000824469">
    <property type="component" value="Unassembled WGS sequence"/>
</dbReference>
<feature type="region of interest" description="Disordered" evidence="5">
    <location>
        <begin position="199"/>
        <end position="307"/>
    </location>
</feature>
<dbReference type="CDD" id="cd18919">
    <property type="entry name" value="bHLH_AtBPE_like"/>
    <property type="match status" value="1"/>
</dbReference>
<reference evidence="7 8" key="1">
    <citation type="journal article" date="2021" name="Nat. Plants">
        <title>The Taxus genome provides insights into paclitaxel biosynthesis.</title>
        <authorList>
            <person name="Xiong X."/>
            <person name="Gou J."/>
            <person name="Liao Q."/>
            <person name="Li Y."/>
            <person name="Zhou Q."/>
            <person name="Bi G."/>
            <person name="Li C."/>
            <person name="Du R."/>
            <person name="Wang X."/>
            <person name="Sun T."/>
            <person name="Guo L."/>
            <person name="Liang H."/>
            <person name="Lu P."/>
            <person name="Wu Y."/>
            <person name="Zhang Z."/>
            <person name="Ro D.K."/>
            <person name="Shang Y."/>
            <person name="Huang S."/>
            <person name="Yan J."/>
        </authorList>
    </citation>
    <scope>NUCLEOTIDE SEQUENCE [LARGE SCALE GENOMIC DNA]</scope>
    <source>
        <strain evidence="7">Ta-2019</strain>
    </source>
</reference>
<dbReference type="GO" id="GO:0005634">
    <property type="term" value="C:nucleus"/>
    <property type="evidence" value="ECO:0007669"/>
    <property type="project" value="UniProtKB-SubCell"/>
</dbReference>
<dbReference type="Gene3D" id="4.10.280.10">
    <property type="entry name" value="Helix-loop-helix DNA-binding domain"/>
    <property type="match status" value="1"/>
</dbReference>
<feature type="domain" description="BHLH" evidence="6">
    <location>
        <begin position="301"/>
        <end position="351"/>
    </location>
</feature>
<dbReference type="InterPro" id="IPR024097">
    <property type="entry name" value="bHLH_ZIP_TF"/>
</dbReference>
<protein>
    <recommendedName>
        <fullName evidence="6">BHLH domain-containing protein</fullName>
    </recommendedName>
</protein>
<evidence type="ECO:0000256" key="5">
    <source>
        <dbReference type="SAM" id="MobiDB-lite"/>
    </source>
</evidence>
<dbReference type="GO" id="GO:0046983">
    <property type="term" value="F:protein dimerization activity"/>
    <property type="evidence" value="ECO:0007669"/>
    <property type="project" value="InterPro"/>
</dbReference>
<evidence type="ECO:0000313" key="8">
    <source>
        <dbReference type="Proteomes" id="UP000824469"/>
    </source>
</evidence>
<dbReference type="InterPro" id="IPR011598">
    <property type="entry name" value="bHLH_dom"/>
</dbReference>
<feature type="non-terminal residue" evidence="7">
    <location>
        <position position="1"/>
    </location>
</feature>
<evidence type="ECO:0000256" key="1">
    <source>
        <dbReference type="ARBA" id="ARBA00004123"/>
    </source>
</evidence>
<evidence type="ECO:0000256" key="4">
    <source>
        <dbReference type="ARBA" id="ARBA00023242"/>
    </source>
</evidence>
<feature type="compositionally biased region" description="Basic and acidic residues" evidence="5">
    <location>
        <begin position="248"/>
        <end position="262"/>
    </location>
</feature>
<dbReference type="PANTHER" id="PTHR12565:SF418">
    <property type="entry name" value="BHLH-TRANSCRIPTION FACTOR"/>
    <property type="match status" value="1"/>
</dbReference>
<evidence type="ECO:0000256" key="3">
    <source>
        <dbReference type="ARBA" id="ARBA00023163"/>
    </source>
</evidence>
<dbReference type="GO" id="GO:0003700">
    <property type="term" value="F:DNA-binding transcription factor activity"/>
    <property type="evidence" value="ECO:0007669"/>
    <property type="project" value="TreeGrafter"/>
</dbReference>
<dbReference type="InterPro" id="IPR036638">
    <property type="entry name" value="HLH_DNA-bd_sf"/>
</dbReference>
<dbReference type="EMBL" id="JAHRHJ020000003">
    <property type="protein sequence ID" value="KAH9321906.1"/>
    <property type="molecule type" value="Genomic_DNA"/>
</dbReference>
<dbReference type="OMA" id="DLVPTCN"/>
<keyword evidence="2" id="KW-0805">Transcription regulation</keyword>
<accession>A0AA38LFK4</accession>
<proteinExistence type="predicted"/>
<evidence type="ECO:0000259" key="6">
    <source>
        <dbReference type="PROSITE" id="PS50888"/>
    </source>
</evidence>
<dbReference type="PROSITE" id="PS50888">
    <property type="entry name" value="BHLH"/>
    <property type="match status" value="1"/>
</dbReference>
<dbReference type="SMART" id="SM00353">
    <property type="entry name" value="HLH"/>
    <property type="match status" value="1"/>
</dbReference>
<evidence type="ECO:0000256" key="2">
    <source>
        <dbReference type="ARBA" id="ARBA00023015"/>
    </source>
</evidence>
<dbReference type="SUPFAM" id="SSF47459">
    <property type="entry name" value="HLH, helix-loop-helix DNA-binding domain"/>
    <property type="match status" value="1"/>
</dbReference>
<sequence>KTVEDLLILKNCEELFGCKGMDSDFGEEQQALGAVLDSKTMANQNSSFSSIFNTIDTIICDESFHTGEFREMHSKNPFGVSPAGIMDGSFCADPAFAGKFLQRPSFSALMADESSDANAILDSSKESFHSVNLNAIGVKTGVDYAGWNHLDALKLGAEVSKFNIGNVPPGALASFPSDPAFLERAVKFSSFGNGELISPENVTCGSSNPRSVAEENPNSFSDPEKCAEDGLGKKRRAKSSTSVQNNTKESEERGAKRCRVGDNSDSDDNTSESTHRKSKDKNSKSVQKEDNYIHVRARRGQATDSHSLAERVRREKINERMKFLQDLVPTCNKVTGKAVMLDEIINYVQSLQHQVEFLSMKLATVNPKLDFNIDNFISKEMCGSFPSKGMPPPYFHLDQFKQASLQAGASPGSDILSAMSSADSAEMFDGANIQ</sequence>
<feature type="compositionally biased region" description="Basic and acidic residues" evidence="5">
    <location>
        <begin position="280"/>
        <end position="293"/>
    </location>
</feature>
<dbReference type="FunFam" id="4.10.280.10:FF:000002">
    <property type="entry name" value="Basic helix-loop-helix transcription factor"/>
    <property type="match status" value="1"/>
</dbReference>
<feature type="non-terminal residue" evidence="7">
    <location>
        <position position="434"/>
    </location>
</feature>
<comment type="subcellular location">
    <subcellularLocation>
        <location evidence="1">Nucleus</location>
    </subcellularLocation>
</comment>
<keyword evidence="8" id="KW-1185">Reference proteome</keyword>
<keyword evidence="3" id="KW-0804">Transcription</keyword>
<gene>
    <name evidence="7" type="ORF">KI387_016545</name>
</gene>
<evidence type="ECO:0000313" key="7">
    <source>
        <dbReference type="EMBL" id="KAH9321906.1"/>
    </source>
</evidence>
<dbReference type="PANTHER" id="PTHR12565">
    <property type="entry name" value="STEROL REGULATORY ELEMENT-BINDING PROTEIN"/>
    <property type="match status" value="1"/>
</dbReference>
<dbReference type="Pfam" id="PF00010">
    <property type="entry name" value="HLH"/>
    <property type="match status" value="1"/>
</dbReference>
<name>A0AA38LFK4_TAXCH</name>
<comment type="caution">
    <text evidence="7">The sequence shown here is derived from an EMBL/GenBank/DDBJ whole genome shotgun (WGS) entry which is preliminary data.</text>
</comment>
<feature type="compositionally biased region" description="Basic and acidic residues" evidence="5">
    <location>
        <begin position="222"/>
        <end position="232"/>
    </location>
</feature>
<dbReference type="AlphaFoldDB" id="A0AA38LFK4"/>
<feature type="compositionally biased region" description="Polar residues" evidence="5">
    <location>
        <begin position="200"/>
        <end position="221"/>
    </location>
</feature>
<organism evidence="7 8">
    <name type="scientific">Taxus chinensis</name>
    <name type="common">Chinese yew</name>
    <name type="synonym">Taxus wallichiana var. chinensis</name>
    <dbReference type="NCBI Taxonomy" id="29808"/>
    <lineage>
        <taxon>Eukaryota</taxon>
        <taxon>Viridiplantae</taxon>
        <taxon>Streptophyta</taxon>
        <taxon>Embryophyta</taxon>
        <taxon>Tracheophyta</taxon>
        <taxon>Spermatophyta</taxon>
        <taxon>Pinopsida</taxon>
        <taxon>Pinidae</taxon>
        <taxon>Conifers II</taxon>
        <taxon>Cupressales</taxon>
        <taxon>Taxaceae</taxon>
        <taxon>Taxus</taxon>
    </lineage>
</organism>
<keyword evidence="4" id="KW-0539">Nucleus</keyword>